<evidence type="ECO:0000313" key="8">
    <source>
        <dbReference type="EMBL" id="OIW28586.1"/>
    </source>
</evidence>
<dbReference type="EMBL" id="KV875098">
    <property type="protein sequence ID" value="OIW28586.1"/>
    <property type="molecule type" value="Genomic_DNA"/>
</dbReference>
<dbReference type="InterPro" id="IPR011701">
    <property type="entry name" value="MFS"/>
</dbReference>
<dbReference type="GO" id="GO:0005886">
    <property type="term" value="C:plasma membrane"/>
    <property type="evidence" value="ECO:0007669"/>
    <property type="project" value="TreeGrafter"/>
</dbReference>
<evidence type="ECO:0000256" key="5">
    <source>
        <dbReference type="SAM" id="MobiDB-lite"/>
    </source>
</evidence>
<feature type="transmembrane region" description="Helical" evidence="6">
    <location>
        <begin position="251"/>
        <end position="268"/>
    </location>
</feature>
<dbReference type="Gene3D" id="1.20.1250.20">
    <property type="entry name" value="MFS general substrate transporter like domains"/>
    <property type="match status" value="1"/>
</dbReference>
<evidence type="ECO:0000313" key="9">
    <source>
        <dbReference type="Proteomes" id="UP000182658"/>
    </source>
</evidence>
<dbReference type="InterPro" id="IPR036259">
    <property type="entry name" value="MFS_trans_sf"/>
</dbReference>
<evidence type="ECO:0000256" key="2">
    <source>
        <dbReference type="ARBA" id="ARBA00022692"/>
    </source>
</evidence>
<evidence type="ECO:0000256" key="3">
    <source>
        <dbReference type="ARBA" id="ARBA00022989"/>
    </source>
</evidence>
<protein>
    <submittedName>
        <fullName evidence="8">MFS general substrate transporter</fullName>
    </submittedName>
</protein>
<feature type="transmembrane region" description="Helical" evidence="6">
    <location>
        <begin position="356"/>
        <end position="379"/>
    </location>
</feature>
<feature type="transmembrane region" description="Helical" evidence="6">
    <location>
        <begin position="386"/>
        <end position="404"/>
    </location>
</feature>
<keyword evidence="4 6" id="KW-0472">Membrane</keyword>
<dbReference type="Proteomes" id="UP000182658">
    <property type="component" value="Unassembled WGS sequence"/>
</dbReference>
<comment type="subcellular location">
    <subcellularLocation>
        <location evidence="1">Membrane</location>
        <topology evidence="1">Multi-pass membrane protein</topology>
    </subcellularLocation>
</comment>
<dbReference type="PANTHER" id="PTHR23501:SF78">
    <property type="entry name" value="MAJOR FACILITATOR SUPERFAMILY (MFS) PROFILE DOMAIN-CONTAINING PROTEIN-RELATED"/>
    <property type="match status" value="1"/>
</dbReference>
<keyword evidence="9" id="KW-1185">Reference proteome</keyword>
<dbReference type="Pfam" id="PF07690">
    <property type="entry name" value="MFS_1"/>
    <property type="match status" value="1"/>
</dbReference>
<evidence type="ECO:0000256" key="6">
    <source>
        <dbReference type="SAM" id="Phobius"/>
    </source>
</evidence>
<feature type="domain" description="Major facilitator superfamily (MFS) profile" evidence="7">
    <location>
        <begin position="58"/>
        <end position="541"/>
    </location>
</feature>
<dbReference type="PANTHER" id="PTHR23501">
    <property type="entry name" value="MAJOR FACILITATOR SUPERFAMILY"/>
    <property type="match status" value="1"/>
</dbReference>
<feature type="transmembrane region" description="Helical" evidence="6">
    <location>
        <begin position="154"/>
        <end position="173"/>
    </location>
</feature>
<dbReference type="PROSITE" id="PS50850">
    <property type="entry name" value="MFS"/>
    <property type="match status" value="1"/>
</dbReference>
<feature type="transmembrane region" description="Helical" evidence="6">
    <location>
        <begin position="93"/>
        <end position="111"/>
    </location>
</feature>
<gene>
    <name evidence="8" type="ORF">CONLIGDRAFT_617470</name>
</gene>
<dbReference type="InterPro" id="IPR020846">
    <property type="entry name" value="MFS_dom"/>
</dbReference>
<sequence>MSDLEAEVQPASKTENDNTPSSTSTATVKSEKSPDPKQQPPQLTDYTQRLPFAKLIAVYLCLATLFFVSFMDVNAVTTALPAIGRSLGASSTITWVGTAYLLAQCAFQVLYGRLADIFGRKGVLVGCVLALIVGDVLCGFARSGPWLYGCRAVSGIGGGGISSLVQITVSDLVSLRERGKHQGILSGAIGLGAGIGPFVAGALIEGNPERWRWAFWVPAVLAALCVPPLLALLPQKPVVGEWKTKVRNVDWIGLVTIVSGILFILIPINSGGSVLAWKSSVVIGLLTAGSILTLSFLVVEWKVARLPMMPLRLFKSLSRSTLFAQNFLFGFVWQSEVYFLPIYYQDVCGFAPIKSAYLTLPLLLAQSLAGVCSGPAMTLTSRYMPVLWVGFIFWTVGAGLKLLFNRSTSIAVYVTVVLIEGTGVGFVFQPSLVALQALSTKSELAVTTSTRNWVRALGSAVGVAVSTAVQFAVTTASLPRGLPASIGSTVRDGTWKVGDAPSWDDAILDAKLKGIHSVFVLFVPLIGLCLLGCAWIRDTTLLGDDDKGNQRVNRRLMSRLGLAG</sequence>
<feature type="transmembrane region" description="Helical" evidence="6">
    <location>
        <begin position="515"/>
        <end position="536"/>
    </location>
</feature>
<feature type="transmembrane region" description="Helical" evidence="6">
    <location>
        <begin position="210"/>
        <end position="230"/>
    </location>
</feature>
<feature type="transmembrane region" description="Helical" evidence="6">
    <location>
        <begin position="410"/>
        <end position="432"/>
    </location>
</feature>
<name>A0A1J7JLL5_9PEZI</name>
<dbReference type="PRINTS" id="PR01036">
    <property type="entry name" value="TCRTETB"/>
</dbReference>
<dbReference type="OrthoDB" id="10021397at2759"/>
<dbReference type="GO" id="GO:0022857">
    <property type="term" value="F:transmembrane transporter activity"/>
    <property type="evidence" value="ECO:0007669"/>
    <property type="project" value="InterPro"/>
</dbReference>
<evidence type="ECO:0000256" key="1">
    <source>
        <dbReference type="ARBA" id="ARBA00004141"/>
    </source>
</evidence>
<feature type="region of interest" description="Disordered" evidence="5">
    <location>
        <begin position="1"/>
        <end position="43"/>
    </location>
</feature>
<accession>A0A1J7JLL5</accession>
<dbReference type="InParanoid" id="A0A1J7JLL5"/>
<feature type="compositionally biased region" description="Polar residues" evidence="5">
    <location>
        <begin position="11"/>
        <end position="28"/>
    </location>
</feature>
<feature type="transmembrane region" description="Helical" evidence="6">
    <location>
        <begin position="52"/>
        <end position="73"/>
    </location>
</feature>
<feature type="transmembrane region" description="Helical" evidence="6">
    <location>
        <begin position="123"/>
        <end position="142"/>
    </location>
</feature>
<organism evidence="8 9">
    <name type="scientific">Coniochaeta ligniaria NRRL 30616</name>
    <dbReference type="NCBI Taxonomy" id="1408157"/>
    <lineage>
        <taxon>Eukaryota</taxon>
        <taxon>Fungi</taxon>
        <taxon>Dikarya</taxon>
        <taxon>Ascomycota</taxon>
        <taxon>Pezizomycotina</taxon>
        <taxon>Sordariomycetes</taxon>
        <taxon>Sordariomycetidae</taxon>
        <taxon>Coniochaetales</taxon>
        <taxon>Coniochaetaceae</taxon>
        <taxon>Coniochaeta</taxon>
    </lineage>
</organism>
<keyword evidence="3 6" id="KW-1133">Transmembrane helix</keyword>
<feature type="transmembrane region" description="Helical" evidence="6">
    <location>
        <begin position="185"/>
        <end position="204"/>
    </location>
</feature>
<dbReference type="AlphaFoldDB" id="A0A1J7JLL5"/>
<evidence type="ECO:0000256" key="4">
    <source>
        <dbReference type="ARBA" id="ARBA00023136"/>
    </source>
</evidence>
<dbReference type="STRING" id="1408157.A0A1J7JLL5"/>
<evidence type="ECO:0000259" key="7">
    <source>
        <dbReference type="PROSITE" id="PS50850"/>
    </source>
</evidence>
<feature type="transmembrane region" description="Helical" evidence="6">
    <location>
        <begin position="280"/>
        <end position="301"/>
    </location>
</feature>
<feature type="transmembrane region" description="Helical" evidence="6">
    <location>
        <begin position="322"/>
        <end position="344"/>
    </location>
</feature>
<dbReference type="FunCoup" id="A0A1J7JLL5">
    <property type="interactions" value="29"/>
</dbReference>
<dbReference type="SUPFAM" id="SSF103473">
    <property type="entry name" value="MFS general substrate transporter"/>
    <property type="match status" value="1"/>
</dbReference>
<dbReference type="Gene3D" id="1.20.1720.10">
    <property type="entry name" value="Multidrug resistance protein D"/>
    <property type="match status" value="1"/>
</dbReference>
<proteinExistence type="predicted"/>
<reference evidence="8 9" key="1">
    <citation type="submission" date="2016-10" db="EMBL/GenBank/DDBJ databases">
        <title>Draft genome sequence of Coniochaeta ligniaria NRRL30616, a lignocellulolytic fungus for bioabatement of inhibitors in plant biomass hydrolysates.</title>
        <authorList>
            <consortium name="DOE Joint Genome Institute"/>
            <person name="Jimenez D.J."/>
            <person name="Hector R.E."/>
            <person name="Riley R."/>
            <person name="Sun H."/>
            <person name="Grigoriev I.V."/>
            <person name="Van Elsas J.D."/>
            <person name="Nichols N.N."/>
        </authorList>
    </citation>
    <scope>NUCLEOTIDE SEQUENCE [LARGE SCALE GENOMIC DNA]</scope>
    <source>
        <strain evidence="8 9">NRRL 30616</strain>
    </source>
</reference>
<keyword evidence="2 6" id="KW-0812">Transmembrane</keyword>